<dbReference type="SUPFAM" id="SSF100950">
    <property type="entry name" value="NagB/RpiA/CoA transferase-like"/>
    <property type="match status" value="1"/>
</dbReference>
<dbReference type="PANTHER" id="PTHR10233:SF14">
    <property type="entry name" value="TRANSLATION INITIATION FACTOR EIF-2B SUBUNIT DELTA"/>
    <property type="match status" value="1"/>
</dbReference>
<dbReference type="EMBL" id="DSAY01000045">
    <property type="protein sequence ID" value="HDP14619.1"/>
    <property type="molecule type" value="Genomic_DNA"/>
</dbReference>
<keyword evidence="2" id="KW-0963">Cytoplasm</keyword>
<dbReference type="AlphaFoldDB" id="A0A7C1CCJ8"/>
<evidence type="ECO:0000256" key="4">
    <source>
        <dbReference type="ARBA" id="ARBA00022917"/>
    </source>
</evidence>
<evidence type="ECO:0000256" key="1">
    <source>
        <dbReference type="ARBA" id="ARBA00004514"/>
    </source>
</evidence>
<dbReference type="InterPro" id="IPR042529">
    <property type="entry name" value="IF_2B-like_C"/>
</dbReference>
<comment type="subcellular location">
    <subcellularLocation>
        <location evidence="1">Cytoplasm</location>
        <location evidence="1">Cytosol</location>
    </subcellularLocation>
</comment>
<keyword evidence="3" id="KW-0396">Initiation factor</keyword>
<dbReference type="GO" id="GO:0005829">
    <property type="term" value="C:cytosol"/>
    <property type="evidence" value="ECO:0007669"/>
    <property type="project" value="UniProtKB-SubCell"/>
</dbReference>
<evidence type="ECO:0000256" key="8">
    <source>
        <dbReference type="RuleBase" id="RU003814"/>
    </source>
</evidence>
<dbReference type="PANTHER" id="PTHR10233">
    <property type="entry name" value="TRANSLATION INITIATION FACTOR EIF-2B"/>
    <property type="match status" value="1"/>
</dbReference>
<accession>A0A7C1CCJ8</accession>
<evidence type="ECO:0000313" key="9">
    <source>
        <dbReference type="EMBL" id="HDP14619.1"/>
    </source>
</evidence>
<sequence>MLETELDKVINGRIYSSTETVLYTLELLGRILKENRDPTLFVNSLERILKARPTASMLQNAVRLLTNNLALTEVSTLDDFIASYENTRQAIVKKIFSDIEESSTIASRRLASNDTVMTNSYSLFVKRTIEKAVEEGKKIKVYVTESRPTGEGVKFAAELSDKGIETYLIVDSAVRFFMKEVDKVLLSSEAISANGAVVNKIGTSLIALAAHEARVRVYVVSSTFKFSPETLVGELVEIPEIEISEYMPEGWEKLKALKPKSPLFDVTPPSYIDAIITEKGVIAPEFAVMMFRESFGWPHSLAKYQADIDKLKEKINKLTG</sequence>
<proteinExistence type="inferred from homology"/>
<dbReference type="InterPro" id="IPR027363">
    <property type="entry name" value="M1Pi_N"/>
</dbReference>
<dbReference type="InterPro" id="IPR037171">
    <property type="entry name" value="NagB/RpiA_transferase-like"/>
</dbReference>
<keyword evidence="4" id="KW-0648">Protein biosynthesis</keyword>
<dbReference type="InterPro" id="IPR000649">
    <property type="entry name" value="IF-2B-related"/>
</dbReference>
<comment type="similarity">
    <text evidence="8">Belongs to the eIF-2B alpha/beta/delta subunits family.</text>
</comment>
<comment type="subunit">
    <text evidence="7">Component of the translation initiation factor 2B (eIF2B) complex which is a heterodecamer of two sets of five different subunits: alpha, beta, gamma, delta and epsilon. Subunits alpha, beta and delta comprise a regulatory subcomplex and subunits epsilon and gamma comprise a catalytic subcomplex. Within the complex, the hexameric regulatory complex resides at the center, with the two heterodimeric catalytic subcomplexes bound on opposite sides.</text>
</comment>
<evidence type="ECO:0000256" key="5">
    <source>
        <dbReference type="ARBA" id="ARBA00044147"/>
    </source>
</evidence>
<dbReference type="Gene3D" id="1.20.120.420">
    <property type="entry name" value="translation initiation factor eif-2b, domain 1"/>
    <property type="match status" value="1"/>
</dbReference>
<evidence type="ECO:0000256" key="3">
    <source>
        <dbReference type="ARBA" id="ARBA00022540"/>
    </source>
</evidence>
<protein>
    <recommendedName>
        <fullName evidence="5">Translation initiation factor eIF2B subunit delta</fullName>
    </recommendedName>
    <alternativeName>
        <fullName evidence="6">eIF2B GDP-GTP exchange factor subunit delta</fullName>
    </alternativeName>
</protein>
<comment type="caution">
    <text evidence="9">The sequence shown here is derived from an EMBL/GenBank/DDBJ whole genome shotgun (WGS) entry which is preliminary data.</text>
</comment>
<reference evidence="9" key="1">
    <citation type="journal article" date="2020" name="mSystems">
        <title>Genome- and Community-Level Interaction Insights into Carbon Utilization and Element Cycling Functions of Hydrothermarchaeota in Hydrothermal Sediment.</title>
        <authorList>
            <person name="Zhou Z."/>
            <person name="Liu Y."/>
            <person name="Xu W."/>
            <person name="Pan J."/>
            <person name="Luo Z.H."/>
            <person name="Li M."/>
        </authorList>
    </citation>
    <scope>NUCLEOTIDE SEQUENCE [LARGE SCALE GENOMIC DNA]</scope>
    <source>
        <strain evidence="9">SpSt-116</strain>
    </source>
</reference>
<name>A0A7C1CCJ8_9CREN</name>
<organism evidence="9">
    <name type="scientific">Thermofilum adornatum</name>
    <dbReference type="NCBI Taxonomy" id="1365176"/>
    <lineage>
        <taxon>Archaea</taxon>
        <taxon>Thermoproteota</taxon>
        <taxon>Thermoprotei</taxon>
        <taxon>Thermofilales</taxon>
        <taxon>Thermofilaceae</taxon>
        <taxon>Thermofilum</taxon>
    </lineage>
</organism>
<evidence type="ECO:0000256" key="6">
    <source>
        <dbReference type="ARBA" id="ARBA00044356"/>
    </source>
</evidence>
<dbReference type="Gene3D" id="3.40.50.10470">
    <property type="entry name" value="Translation initiation factor eif-2b, domain 2"/>
    <property type="match status" value="1"/>
</dbReference>
<evidence type="ECO:0000256" key="2">
    <source>
        <dbReference type="ARBA" id="ARBA00022490"/>
    </source>
</evidence>
<dbReference type="GO" id="GO:0003743">
    <property type="term" value="F:translation initiation factor activity"/>
    <property type="evidence" value="ECO:0007669"/>
    <property type="project" value="UniProtKB-KW"/>
</dbReference>
<gene>
    <name evidence="9" type="ORF">ENN26_02405</name>
</gene>
<evidence type="ECO:0000256" key="7">
    <source>
        <dbReference type="ARBA" id="ARBA00046432"/>
    </source>
</evidence>
<dbReference type="Pfam" id="PF01008">
    <property type="entry name" value="IF-2B"/>
    <property type="match status" value="1"/>
</dbReference>